<keyword evidence="1" id="KW-0813">Transport</keyword>
<organism evidence="1 2">
    <name type="scientific">Legionella pneumophila</name>
    <dbReference type="NCBI Taxonomy" id="446"/>
    <lineage>
        <taxon>Bacteria</taxon>
        <taxon>Pseudomonadati</taxon>
        <taxon>Pseudomonadota</taxon>
        <taxon>Gammaproteobacteria</taxon>
        <taxon>Legionellales</taxon>
        <taxon>Legionellaceae</taxon>
        <taxon>Legionella</taxon>
    </lineage>
</organism>
<dbReference type="Proteomes" id="UP000239239">
    <property type="component" value="Unassembled WGS sequence"/>
</dbReference>
<dbReference type="Pfam" id="PF06055">
    <property type="entry name" value="ExoD"/>
    <property type="match status" value="1"/>
</dbReference>
<protein>
    <submittedName>
        <fullName evidence="1">Sugar transporter</fullName>
    </submittedName>
</protein>
<dbReference type="AlphaFoldDB" id="A0A2S6F292"/>
<dbReference type="OrthoDB" id="5638157at2"/>
<dbReference type="PANTHER" id="PTHR41795:SF1">
    <property type="entry name" value="EXOPOLYSACCHARIDE SYNTHESIS PROTEIN"/>
    <property type="match status" value="1"/>
</dbReference>
<name>A0A2S6F292_LEGPN</name>
<comment type="caution">
    <text evidence="1">The sequence shown here is derived from an EMBL/GenBank/DDBJ whole genome shotgun (WGS) entry which is preliminary data.</text>
</comment>
<gene>
    <name evidence="1" type="ORF">C3928_05645</name>
</gene>
<sequence length="200" mass="23129">MKKSIKRSSDTLLEIANHKDLKGEVTYQRILQVLGERAFGVVLLFFALPSALPFSFIPGISLIFSVPILLFAFQMVFARKTMWLPKIIAERTIHQETITKFIHKTVPYLIKVEYFLKPRWLFMTSRFMEIINGIVIFFLALLLMLPIPFSNFIFATILIIISLGLIEKDGLFLIIGYLGVMIYANFVYLFVLTAMKHWLS</sequence>
<dbReference type="EMBL" id="PQWY01000010">
    <property type="protein sequence ID" value="PPK31516.1"/>
    <property type="molecule type" value="Genomic_DNA"/>
</dbReference>
<proteinExistence type="predicted"/>
<reference evidence="1 2" key="1">
    <citation type="submission" date="2018-02" db="EMBL/GenBank/DDBJ databases">
        <title>Draft genome sequences of four Legionella pneumophila clinical strains isolated in Ontario.</title>
        <authorList>
            <person name="Fortuna A."/>
            <person name="Ramnarine R."/>
            <person name="Li A."/>
            <person name="Frantz C."/>
            <person name="Mallo G."/>
        </authorList>
    </citation>
    <scope>NUCLEOTIDE SEQUENCE [LARGE SCALE GENOMIC DNA]</scope>
    <source>
        <strain evidence="1 2">LG61</strain>
    </source>
</reference>
<evidence type="ECO:0000313" key="1">
    <source>
        <dbReference type="EMBL" id="PPK31516.1"/>
    </source>
</evidence>
<dbReference type="RefSeq" id="WP_027227683.1">
    <property type="nucleotide sequence ID" value="NZ_CP017601.1"/>
</dbReference>
<dbReference type="PANTHER" id="PTHR41795">
    <property type="entry name" value="EXOPOLYSACCHARIDE SYNTHESIS PROTEIN"/>
    <property type="match status" value="1"/>
</dbReference>
<accession>A0A2S6F292</accession>
<evidence type="ECO:0000313" key="2">
    <source>
        <dbReference type="Proteomes" id="UP000239239"/>
    </source>
</evidence>
<keyword evidence="1" id="KW-0762">Sugar transport</keyword>
<dbReference type="PIRSF" id="PIRSF033239">
    <property type="entry name" value="ExoD"/>
    <property type="match status" value="1"/>
</dbReference>
<dbReference type="InterPro" id="IPR010331">
    <property type="entry name" value="ExoD"/>
</dbReference>